<dbReference type="InterPro" id="IPR043042">
    <property type="entry name" value="PLipase_B-like_dom3"/>
</dbReference>
<evidence type="ECO:0000256" key="8">
    <source>
        <dbReference type="SAM" id="Phobius"/>
    </source>
</evidence>
<keyword evidence="8" id="KW-0472">Membrane</keyword>
<dbReference type="InterPro" id="IPR007000">
    <property type="entry name" value="PLipase_B-like"/>
</dbReference>
<evidence type="ECO:0000256" key="7">
    <source>
        <dbReference type="RuleBase" id="RU364138"/>
    </source>
</evidence>
<name>A0AA86R5T8_9EUKA</name>
<evidence type="ECO:0000256" key="1">
    <source>
        <dbReference type="ARBA" id="ARBA00007835"/>
    </source>
</evidence>
<comment type="function">
    <text evidence="7">Putative phospholipase.</text>
</comment>
<dbReference type="PANTHER" id="PTHR12370:SF3">
    <property type="entry name" value="PHOSPHOLIPASE B-LIKE 2-RELATED"/>
    <property type="match status" value="1"/>
</dbReference>
<evidence type="ECO:0000313" key="11">
    <source>
        <dbReference type="Proteomes" id="UP001642409"/>
    </source>
</evidence>
<keyword evidence="11" id="KW-1185">Reference proteome</keyword>
<dbReference type="GO" id="GO:0005576">
    <property type="term" value="C:extracellular region"/>
    <property type="evidence" value="ECO:0007669"/>
    <property type="project" value="TreeGrafter"/>
</dbReference>
<evidence type="ECO:0000313" key="10">
    <source>
        <dbReference type="EMBL" id="CAL6084290.1"/>
    </source>
</evidence>
<reference evidence="10 11" key="2">
    <citation type="submission" date="2024-07" db="EMBL/GenBank/DDBJ databases">
        <authorList>
            <person name="Akdeniz Z."/>
        </authorList>
    </citation>
    <scope>NUCLEOTIDE SEQUENCE [LARGE SCALE GENOMIC DNA]</scope>
</reference>
<comment type="caution">
    <text evidence="9">The sequence shown here is derived from an EMBL/GenBank/DDBJ whole genome shotgun (WGS) entry which is preliminary data.</text>
</comment>
<keyword evidence="8" id="KW-1133">Transmembrane helix</keyword>
<dbReference type="Pfam" id="PF04916">
    <property type="entry name" value="Phospholip_B"/>
    <property type="match status" value="1"/>
</dbReference>
<dbReference type="Proteomes" id="UP001642409">
    <property type="component" value="Unassembled WGS sequence"/>
</dbReference>
<evidence type="ECO:0000256" key="5">
    <source>
        <dbReference type="ARBA" id="ARBA00023098"/>
    </source>
</evidence>
<keyword evidence="8" id="KW-0812">Transmembrane</keyword>
<keyword evidence="3 7" id="KW-0378">Hydrolase</keyword>
<dbReference type="EMBL" id="CATOUU010001029">
    <property type="protein sequence ID" value="CAI9967701.1"/>
    <property type="molecule type" value="Genomic_DNA"/>
</dbReference>
<dbReference type="InterPro" id="IPR043041">
    <property type="entry name" value="PLipase_B-like_dom2"/>
</dbReference>
<dbReference type="PANTHER" id="PTHR12370">
    <property type="entry name" value="PHOSPHOLIPASE B-RELATED"/>
    <property type="match status" value="1"/>
</dbReference>
<comment type="similarity">
    <text evidence="1 7">Belongs to the phospholipase B-like family.</text>
</comment>
<gene>
    <name evidence="9" type="ORF">HINF_LOCUS55346</name>
    <name evidence="10" type="ORF">HINF_LOCUS62130</name>
</gene>
<keyword evidence="5 7" id="KW-0443">Lipid metabolism</keyword>
<dbReference type="EC" id="3.1.1.-" evidence="7"/>
<protein>
    <recommendedName>
        <fullName evidence="7">Phospholipase B-like</fullName>
        <ecNumber evidence="7">3.1.1.-</ecNumber>
    </recommendedName>
</protein>
<proteinExistence type="inferred from homology"/>
<dbReference type="GO" id="GO:0009395">
    <property type="term" value="P:phospholipid catabolic process"/>
    <property type="evidence" value="ECO:0007669"/>
    <property type="project" value="TreeGrafter"/>
</dbReference>
<dbReference type="GO" id="GO:0004620">
    <property type="term" value="F:phospholipase activity"/>
    <property type="evidence" value="ECO:0007669"/>
    <property type="project" value="InterPro"/>
</dbReference>
<keyword evidence="2" id="KW-0732">Signal</keyword>
<dbReference type="AlphaFoldDB" id="A0AA86R5T8"/>
<dbReference type="EMBL" id="CAXDID020000378">
    <property type="protein sequence ID" value="CAL6084290.1"/>
    <property type="molecule type" value="Genomic_DNA"/>
</dbReference>
<organism evidence="9">
    <name type="scientific">Hexamita inflata</name>
    <dbReference type="NCBI Taxonomy" id="28002"/>
    <lineage>
        <taxon>Eukaryota</taxon>
        <taxon>Metamonada</taxon>
        <taxon>Diplomonadida</taxon>
        <taxon>Hexamitidae</taxon>
        <taxon>Hexamitinae</taxon>
        <taxon>Hexamita</taxon>
    </lineage>
</organism>
<keyword evidence="4 7" id="KW-0442">Lipid degradation</keyword>
<dbReference type="Gene3D" id="1.10.439.20">
    <property type="entry name" value="Phospholipase B-like, domain 2"/>
    <property type="match status" value="1"/>
</dbReference>
<evidence type="ECO:0000256" key="6">
    <source>
        <dbReference type="ARBA" id="ARBA00023180"/>
    </source>
</evidence>
<evidence type="ECO:0000313" key="9">
    <source>
        <dbReference type="EMBL" id="CAI9967701.1"/>
    </source>
</evidence>
<keyword evidence="6" id="KW-0325">Glycoprotein</keyword>
<reference evidence="9" key="1">
    <citation type="submission" date="2023-06" db="EMBL/GenBank/DDBJ databases">
        <authorList>
            <person name="Kurt Z."/>
        </authorList>
    </citation>
    <scope>NUCLEOTIDE SEQUENCE</scope>
</reference>
<evidence type="ECO:0000256" key="4">
    <source>
        <dbReference type="ARBA" id="ARBA00022963"/>
    </source>
</evidence>
<evidence type="ECO:0000256" key="2">
    <source>
        <dbReference type="ARBA" id="ARBA00022729"/>
    </source>
</evidence>
<evidence type="ECO:0000256" key="3">
    <source>
        <dbReference type="ARBA" id="ARBA00022801"/>
    </source>
</evidence>
<accession>A0AA86R5T8</accession>
<sequence length="616" mass="70120">MLLNCVLANYTSFSWAGPLHNKNTIKISPDYLADADSTAFLDADSPVNTVFINTSYVNTNSDQLYLTGFAEGYVCAQMILDFRSNYLLDQFNSSVPDHINAFNQKRLQFINENVYNQFTRAAKAVLSQLQGIADGVNAALKGDYLTIEDVFLINQLQSVSQIRAKSKKQNYFHRSSGIVLTDNTELYLAHSSAKSYTSGFNRIHKHIQLGYHTVDSTTRKTSLQFLGCPGIIHPIDGFIQIIGQDSQYIILQNQYDNFNEDLYAPGIYDETVFEQTSIIESYPAFMVVMGASMYTQSPIDFFSAQQNYSYLDQLSGYLMVDVDEFNRLKSDCPSPQQLLECYTQNYKISYIFERSYILDTTQQLLTSGLLLLTDPVNPEFTQVLKIPDEQFYAVNNSVRYNLLKYIYNEFIKDPINSLESLLMFNDNSEILNHDSREGFAPRYDIQNSDQQYGACNSQIFKLSDRYSKWIYLNVPKSTRKFSFAQLPNYNQMKGNLQLNEQWVFSGGCGPKNYNSRCDECINGFDITSRCQQCAKGYVEIDGKCLSEDDPKNNLGIVIAIYVVSMLVLAVVVALLVWMCCFLTKPKTEYKKMEDRDGYVSEEDQSLGTIGEVTVPE</sequence>
<dbReference type="Gene3D" id="3.60.60.20">
    <property type="match status" value="1"/>
</dbReference>
<feature type="transmembrane region" description="Helical" evidence="8">
    <location>
        <begin position="554"/>
        <end position="582"/>
    </location>
</feature>